<dbReference type="InterPro" id="IPR011663">
    <property type="entry name" value="UTRA"/>
</dbReference>
<dbReference type="SUPFAM" id="SSF46785">
    <property type="entry name" value="Winged helix' DNA-binding domain"/>
    <property type="match status" value="1"/>
</dbReference>
<dbReference type="SUPFAM" id="SSF64288">
    <property type="entry name" value="Chorismate lyase-like"/>
    <property type="match status" value="1"/>
</dbReference>
<dbReference type="GO" id="GO:0003677">
    <property type="term" value="F:DNA binding"/>
    <property type="evidence" value="ECO:0007669"/>
    <property type="project" value="UniProtKB-KW"/>
</dbReference>
<dbReference type="PRINTS" id="PR00035">
    <property type="entry name" value="HTHGNTR"/>
</dbReference>
<dbReference type="RefSeq" id="WP_019127991.1">
    <property type="nucleotide sequence ID" value="NZ_CALUIC010000006.1"/>
</dbReference>
<comment type="caution">
    <text evidence="5">The sequence shown here is derived from an EMBL/GenBank/DDBJ whole genome shotgun (WGS) entry which is preliminary data.</text>
</comment>
<accession>A0A1Y3U3R0</accession>
<dbReference type="Proteomes" id="UP000196560">
    <property type="component" value="Unassembled WGS sequence"/>
</dbReference>
<dbReference type="GeneID" id="98652951"/>
<dbReference type="eggNOG" id="COG2188">
    <property type="taxonomic scope" value="Bacteria"/>
</dbReference>
<keyword evidence="1" id="KW-0805">Transcription regulation</keyword>
<feature type="domain" description="HTH gntR-type" evidence="4">
    <location>
        <begin position="9"/>
        <end position="77"/>
    </location>
</feature>
<evidence type="ECO:0000313" key="5">
    <source>
        <dbReference type="EMBL" id="OUN43391.1"/>
    </source>
</evidence>
<proteinExistence type="predicted"/>
<sequence>MCPKDSCALTLQERVEADLLDRIQHGTYAPGEKIPSEHELSALYGVSRVTVRIALSRLVEKGYLVKRQGRGAFVRPTVHVESTLTSGSFTETCIKTGCAPSTRIICCETRAASPQIKQMLNTDDDQLIEIRRLRLVDGVPCIVEFDYFPLAYRFLLETPLEDRSLFSTIAEHCGTEVGGFEDQFGIEEASDELATLLGTETGIPLLKVTETVLDLSSSVVYVNLQYIATDRYTYAVGSRKR</sequence>
<dbReference type="STRING" id="1118060.GCA_000311845_00681"/>
<keyword evidence="2" id="KW-0238">DNA-binding</keyword>
<dbReference type="CDD" id="cd07377">
    <property type="entry name" value="WHTH_GntR"/>
    <property type="match status" value="1"/>
</dbReference>
<dbReference type="GO" id="GO:0045892">
    <property type="term" value="P:negative regulation of DNA-templated transcription"/>
    <property type="evidence" value="ECO:0007669"/>
    <property type="project" value="TreeGrafter"/>
</dbReference>
<dbReference type="AlphaFoldDB" id="A0A1Y3U3R0"/>
<dbReference type="InterPro" id="IPR050679">
    <property type="entry name" value="Bact_HTH_transcr_reg"/>
</dbReference>
<keyword evidence="6" id="KW-1185">Reference proteome</keyword>
<evidence type="ECO:0000259" key="4">
    <source>
        <dbReference type="PROSITE" id="PS50949"/>
    </source>
</evidence>
<dbReference type="InterPro" id="IPR000524">
    <property type="entry name" value="Tscrpt_reg_HTH_GntR"/>
</dbReference>
<dbReference type="InterPro" id="IPR036390">
    <property type="entry name" value="WH_DNA-bd_sf"/>
</dbReference>
<evidence type="ECO:0000256" key="2">
    <source>
        <dbReference type="ARBA" id="ARBA00023125"/>
    </source>
</evidence>
<dbReference type="EMBL" id="NFHO01000004">
    <property type="protein sequence ID" value="OUN43391.1"/>
    <property type="molecule type" value="Genomic_DNA"/>
</dbReference>
<dbReference type="Gene3D" id="3.40.1410.10">
    <property type="entry name" value="Chorismate lyase-like"/>
    <property type="match status" value="1"/>
</dbReference>
<gene>
    <name evidence="5" type="ORF">B5G21_04450</name>
</gene>
<dbReference type="GO" id="GO:0003700">
    <property type="term" value="F:DNA-binding transcription factor activity"/>
    <property type="evidence" value="ECO:0007669"/>
    <property type="project" value="InterPro"/>
</dbReference>
<dbReference type="InterPro" id="IPR028978">
    <property type="entry name" value="Chorismate_lyase_/UTRA_dom_sf"/>
</dbReference>
<organism evidence="5 6">
    <name type="scientific">Enorma massiliensis</name>
    <dbReference type="NCBI Taxonomy" id="1472761"/>
    <lineage>
        <taxon>Bacteria</taxon>
        <taxon>Bacillati</taxon>
        <taxon>Actinomycetota</taxon>
        <taxon>Coriobacteriia</taxon>
        <taxon>Coriobacteriales</taxon>
        <taxon>Coriobacteriaceae</taxon>
        <taxon>Enorma</taxon>
    </lineage>
</organism>
<dbReference type="Pfam" id="PF00392">
    <property type="entry name" value="GntR"/>
    <property type="match status" value="1"/>
</dbReference>
<dbReference type="InterPro" id="IPR036388">
    <property type="entry name" value="WH-like_DNA-bd_sf"/>
</dbReference>
<dbReference type="PROSITE" id="PS50949">
    <property type="entry name" value="HTH_GNTR"/>
    <property type="match status" value="1"/>
</dbReference>
<dbReference type="SMART" id="SM00866">
    <property type="entry name" value="UTRA"/>
    <property type="match status" value="1"/>
</dbReference>
<evidence type="ECO:0000313" key="6">
    <source>
        <dbReference type="Proteomes" id="UP000196560"/>
    </source>
</evidence>
<evidence type="ECO:0000256" key="1">
    <source>
        <dbReference type="ARBA" id="ARBA00023015"/>
    </source>
</evidence>
<name>A0A1Y3U3R0_9ACTN</name>
<protein>
    <recommendedName>
        <fullName evidence="4">HTH gntR-type domain-containing protein</fullName>
    </recommendedName>
</protein>
<dbReference type="Pfam" id="PF07702">
    <property type="entry name" value="UTRA"/>
    <property type="match status" value="1"/>
</dbReference>
<dbReference type="PANTHER" id="PTHR44846:SF1">
    <property type="entry name" value="MANNOSYL-D-GLYCERATE TRANSPORT_METABOLISM SYSTEM REPRESSOR MNGR-RELATED"/>
    <property type="match status" value="1"/>
</dbReference>
<reference evidence="6" key="1">
    <citation type="submission" date="2017-04" db="EMBL/GenBank/DDBJ databases">
        <title>Function of individual gut microbiota members based on whole genome sequencing of pure cultures obtained from chicken caecum.</title>
        <authorList>
            <person name="Medvecky M."/>
            <person name="Cejkova D."/>
            <person name="Polansky O."/>
            <person name="Karasova D."/>
            <person name="Kubasova T."/>
            <person name="Cizek A."/>
            <person name="Rychlik I."/>
        </authorList>
    </citation>
    <scope>NUCLEOTIDE SEQUENCE [LARGE SCALE GENOMIC DNA]</scope>
    <source>
        <strain evidence="6">An70</strain>
    </source>
</reference>
<dbReference type="PANTHER" id="PTHR44846">
    <property type="entry name" value="MANNOSYL-D-GLYCERATE TRANSPORT/METABOLISM SYSTEM REPRESSOR MNGR-RELATED"/>
    <property type="match status" value="1"/>
</dbReference>
<evidence type="ECO:0000256" key="3">
    <source>
        <dbReference type="ARBA" id="ARBA00023163"/>
    </source>
</evidence>
<keyword evidence="3" id="KW-0804">Transcription</keyword>
<dbReference type="SMART" id="SM00345">
    <property type="entry name" value="HTH_GNTR"/>
    <property type="match status" value="1"/>
</dbReference>
<dbReference type="Gene3D" id="1.10.10.10">
    <property type="entry name" value="Winged helix-like DNA-binding domain superfamily/Winged helix DNA-binding domain"/>
    <property type="match status" value="1"/>
</dbReference>